<feature type="domain" description="VQ" evidence="2">
    <location>
        <begin position="43"/>
        <end position="67"/>
    </location>
</feature>
<dbReference type="EMBL" id="KI632325">
    <property type="protein sequence ID" value="EYU18630.1"/>
    <property type="molecule type" value="Genomic_DNA"/>
</dbReference>
<proteinExistence type="predicted"/>
<feature type="region of interest" description="Disordered" evidence="1">
    <location>
        <begin position="1"/>
        <end position="35"/>
    </location>
</feature>
<feature type="compositionally biased region" description="Polar residues" evidence="1">
    <location>
        <begin position="1"/>
        <end position="11"/>
    </location>
</feature>
<organism evidence="3 4">
    <name type="scientific">Erythranthe guttata</name>
    <name type="common">Yellow monkey flower</name>
    <name type="synonym">Mimulus guttatus</name>
    <dbReference type="NCBI Taxonomy" id="4155"/>
    <lineage>
        <taxon>Eukaryota</taxon>
        <taxon>Viridiplantae</taxon>
        <taxon>Streptophyta</taxon>
        <taxon>Embryophyta</taxon>
        <taxon>Tracheophyta</taxon>
        <taxon>Spermatophyta</taxon>
        <taxon>Magnoliopsida</taxon>
        <taxon>eudicotyledons</taxon>
        <taxon>Gunneridae</taxon>
        <taxon>Pentapetalae</taxon>
        <taxon>asterids</taxon>
        <taxon>lamiids</taxon>
        <taxon>Lamiales</taxon>
        <taxon>Phrymaceae</taxon>
        <taxon>Erythranthe</taxon>
    </lineage>
</organism>
<dbReference type="PANTHER" id="PTHR33624:SF2">
    <property type="entry name" value="SIGMA FACTOR BINDING PROTEIN 1, CHLOROPLASTIC"/>
    <property type="match status" value="1"/>
</dbReference>
<evidence type="ECO:0000259" key="2">
    <source>
        <dbReference type="Pfam" id="PF05678"/>
    </source>
</evidence>
<sequence length="166" mass="17913">MEKLLTVNQKSRANKQIFQTKTKKKQQPPPPQPQPLKVVYITNPIKINATASEFRALVQELTGQDADFSETARFAAAGAADKVEAVAPAAAAKVAAVKEESAHAVVEGVEKLGQTNSDDVERNGPGSDPLSTFGSYLDDVDDAFCTVKMIENYPTLMASSYLQWGL</sequence>
<name>A0A022PWL3_ERYGU</name>
<dbReference type="Pfam" id="PF05678">
    <property type="entry name" value="VQ"/>
    <property type="match status" value="1"/>
</dbReference>
<evidence type="ECO:0000313" key="3">
    <source>
        <dbReference type="EMBL" id="EYU18630.1"/>
    </source>
</evidence>
<evidence type="ECO:0000256" key="1">
    <source>
        <dbReference type="SAM" id="MobiDB-lite"/>
    </source>
</evidence>
<dbReference type="Proteomes" id="UP000030748">
    <property type="component" value="Unassembled WGS sequence"/>
</dbReference>
<dbReference type="AlphaFoldDB" id="A0A022PWL3"/>
<gene>
    <name evidence="3" type="ORF">MIMGU_mgv1a015164mg</name>
</gene>
<protein>
    <recommendedName>
        <fullName evidence="2">VQ domain-containing protein</fullName>
    </recommendedName>
</protein>
<keyword evidence="4" id="KW-1185">Reference proteome</keyword>
<dbReference type="eggNOG" id="ENOG502SFCE">
    <property type="taxonomic scope" value="Eukaryota"/>
</dbReference>
<reference evidence="3 4" key="1">
    <citation type="journal article" date="2013" name="Proc. Natl. Acad. Sci. U.S.A.">
        <title>Fine-scale variation in meiotic recombination in Mimulus inferred from population shotgun sequencing.</title>
        <authorList>
            <person name="Hellsten U."/>
            <person name="Wright K.M."/>
            <person name="Jenkins J."/>
            <person name="Shu S."/>
            <person name="Yuan Y."/>
            <person name="Wessler S.R."/>
            <person name="Schmutz J."/>
            <person name="Willis J.H."/>
            <person name="Rokhsar D.S."/>
        </authorList>
    </citation>
    <scope>NUCLEOTIDE SEQUENCE [LARGE SCALE GENOMIC DNA]</scope>
    <source>
        <strain evidence="4">cv. DUN x IM62</strain>
    </source>
</reference>
<dbReference type="InterPro" id="IPR008889">
    <property type="entry name" value="VQ"/>
</dbReference>
<dbReference type="STRING" id="4155.A0A022PWL3"/>
<dbReference type="InterPro" id="IPR039335">
    <property type="entry name" value="SIB1/2"/>
</dbReference>
<evidence type="ECO:0000313" key="4">
    <source>
        <dbReference type="Proteomes" id="UP000030748"/>
    </source>
</evidence>
<feature type="region of interest" description="Disordered" evidence="1">
    <location>
        <begin position="111"/>
        <end position="131"/>
    </location>
</feature>
<dbReference type="PANTHER" id="PTHR33624">
    <property type="entry name" value="SIGMA FACTOR BINDING PROTEIN 1, CHLOROPLASTIC"/>
    <property type="match status" value="1"/>
</dbReference>
<accession>A0A022PWL3</accession>